<organism evidence="1 2">
    <name type="scientific">Entomophthora muscae</name>
    <dbReference type="NCBI Taxonomy" id="34485"/>
    <lineage>
        <taxon>Eukaryota</taxon>
        <taxon>Fungi</taxon>
        <taxon>Fungi incertae sedis</taxon>
        <taxon>Zoopagomycota</taxon>
        <taxon>Entomophthoromycotina</taxon>
        <taxon>Entomophthoromycetes</taxon>
        <taxon>Entomophthorales</taxon>
        <taxon>Entomophthoraceae</taxon>
        <taxon>Entomophthora</taxon>
    </lineage>
</organism>
<reference evidence="1" key="1">
    <citation type="submission" date="2022-04" db="EMBL/GenBank/DDBJ databases">
        <title>Genome of the entomopathogenic fungus Entomophthora muscae.</title>
        <authorList>
            <person name="Elya C."/>
            <person name="Lovett B.R."/>
            <person name="Lee E."/>
            <person name="Macias A.M."/>
            <person name="Hajek A.E."/>
            <person name="De Bivort B.L."/>
            <person name="Kasson M.T."/>
            <person name="De Fine Licht H.H."/>
            <person name="Stajich J.E."/>
        </authorList>
    </citation>
    <scope>NUCLEOTIDE SEQUENCE</scope>
    <source>
        <strain evidence="1">Berkeley</strain>
    </source>
</reference>
<protein>
    <submittedName>
        <fullName evidence="1">Uncharacterized protein</fullName>
    </submittedName>
</protein>
<gene>
    <name evidence="1" type="ORF">DSO57_1013398</name>
</gene>
<dbReference type="Proteomes" id="UP001165960">
    <property type="component" value="Unassembled WGS sequence"/>
</dbReference>
<dbReference type="EMBL" id="QTSX02006439">
    <property type="protein sequence ID" value="KAJ9054525.1"/>
    <property type="molecule type" value="Genomic_DNA"/>
</dbReference>
<accession>A0ACC2RWT1</accession>
<evidence type="ECO:0000313" key="1">
    <source>
        <dbReference type="EMBL" id="KAJ9054525.1"/>
    </source>
</evidence>
<evidence type="ECO:0000313" key="2">
    <source>
        <dbReference type="Proteomes" id="UP001165960"/>
    </source>
</evidence>
<comment type="caution">
    <text evidence="1">The sequence shown here is derived from an EMBL/GenBank/DDBJ whole genome shotgun (WGS) entry which is preliminary data.</text>
</comment>
<keyword evidence="2" id="KW-1185">Reference proteome</keyword>
<proteinExistence type="predicted"/>
<sequence length="470" mass="51986">MEAQLAEVRSDVQEGRCRCSQAQFSASRVPHDRSGESTTLCQPTNSVYKDDTISSSLGQQSLPPVLVVPPIPEATSRPNRSESSSGASQQNFFMHTQQYTPPPLRRQNTDKNVPRLKPMNFLKFDPKGNVHTFIRFFEILMYSTNNQDKATTLLNQLDTASTDLIIPHMLQNNWPYAAAKQALLYKFGTEFADQFYLEAQVLTGSGSLTVHDAHIALCSAVKPYKALYHTLMPAFQNNFSIDGMPRFLFTPPACTKGSGCFTPKANMSKVTCHHCNCKGHCTNSCTSKTGVYVLPPQEITIQGKDQVENNLTNVLTVLPDRLPQAPERPVAPPYGADHFPDKAELFVLDVDYSGNALHHVIVEDVHLVQTRSQAKAKGKAQVVVSKPYARQLLEKSPNKGPGPSTDTLHLKGVSVAIPMDTMKAHHPKLCGSILKFLFMADDLDIHLVNKISSSYSECTYADIIVNKNKI</sequence>
<name>A0ACC2RWT1_9FUNG</name>